<dbReference type="Pfam" id="PF09311">
    <property type="entry name" value="Rab5-bind"/>
    <property type="match status" value="2"/>
</dbReference>
<dbReference type="InterPro" id="IPR013083">
    <property type="entry name" value="Znf_RING/FYVE/PHD"/>
</dbReference>
<accession>A0AAU9UDI2</accession>
<evidence type="ECO:0000313" key="8">
    <source>
        <dbReference type="Proteomes" id="UP001153954"/>
    </source>
</evidence>
<keyword evidence="5" id="KW-0175">Coiled coil</keyword>
<evidence type="ECO:0000313" key="7">
    <source>
        <dbReference type="EMBL" id="CAH2095820.1"/>
    </source>
</evidence>
<feature type="coiled-coil region" evidence="5">
    <location>
        <begin position="191"/>
        <end position="218"/>
    </location>
</feature>
<dbReference type="GO" id="GO:0008270">
    <property type="term" value="F:zinc ion binding"/>
    <property type="evidence" value="ECO:0007669"/>
    <property type="project" value="UniProtKB-KW"/>
</dbReference>
<dbReference type="PANTHER" id="PTHR31179">
    <property type="entry name" value="RAB GTPASE-BINDING EFFECTOR PROTEIN"/>
    <property type="match status" value="1"/>
</dbReference>
<dbReference type="Proteomes" id="UP001153954">
    <property type="component" value="Unassembled WGS sequence"/>
</dbReference>
<feature type="domain" description="FYVE-type" evidence="6">
    <location>
        <begin position="588"/>
        <end position="646"/>
    </location>
</feature>
<dbReference type="Pfam" id="PF01363">
    <property type="entry name" value="FYVE"/>
    <property type="match status" value="1"/>
</dbReference>
<reference evidence="7" key="1">
    <citation type="submission" date="2022-03" db="EMBL/GenBank/DDBJ databases">
        <authorList>
            <person name="Tunstrom K."/>
        </authorList>
    </citation>
    <scope>NUCLEOTIDE SEQUENCE</scope>
</reference>
<dbReference type="Gene3D" id="1.20.5.730">
    <property type="entry name" value="Single helix bin"/>
    <property type="match status" value="1"/>
</dbReference>
<keyword evidence="2 4" id="KW-0863">Zinc-finger</keyword>
<feature type="coiled-coil region" evidence="5">
    <location>
        <begin position="52"/>
        <end position="119"/>
    </location>
</feature>
<dbReference type="FunFam" id="1.20.5.730:FF:000005">
    <property type="entry name" value="RABaptiN (Rab effector)"/>
    <property type="match status" value="1"/>
</dbReference>
<proteinExistence type="predicted"/>
<evidence type="ECO:0000256" key="5">
    <source>
        <dbReference type="SAM" id="Coils"/>
    </source>
</evidence>
<keyword evidence="1" id="KW-0479">Metal-binding</keyword>
<dbReference type="GO" id="GO:0006897">
    <property type="term" value="P:endocytosis"/>
    <property type="evidence" value="ECO:0007669"/>
    <property type="project" value="InterPro"/>
</dbReference>
<comment type="caution">
    <text evidence="7">The sequence shown here is derived from an EMBL/GenBank/DDBJ whole genome shotgun (WGS) entry which is preliminary data.</text>
</comment>
<dbReference type="InterPro" id="IPR003914">
    <property type="entry name" value="Rabaptin"/>
</dbReference>
<dbReference type="SUPFAM" id="SSF57903">
    <property type="entry name" value="FYVE/PHD zinc finger"/>
    <property type="match status" value="1"/>
</dbReference>
<feature type="coiled-coil region" evidence="5">
    <location>
        <begin position="486"/>
        <end position="558"/>
    </location>
</feature>
<sequence>MYRWQELSLAPATFVRSLARKLGADSDEQPASKKCEDNELLRSIIQPLEMEITALKNKLRENDAQLQEALKAKAANTTNAATSGGDAKPELERARCDMCANYEQQLVAEQARADSARDRASTHQHALALATEELEGVRSVHDETIRSWQAERAESGARLQQLAGALRAAREELAARAAAADDASRRALHTVTTLTVERETLQGKLDSLERDNAMLIGQYTKKALEMQNEIINLPDNVTELQELSLQLREQLIVCELGRERAAAAEGELRAQLLQHAALLNRREDELAQRAAAHRALRYPRASTHPHTHSPHAAAEGELRAQLLQHAALLNRREDELAQRAAAHRALRYPRASTHPHTHSPHAAAEGELRAQLLQHAALLNRREDELAQRAAAHRALRYPRASTHPHTHSPHAAAEGELRAQLLQHAALLNRREDELAERAAAHRALRYPRASTHPHTHSPHAAAEGELRAQLLQHAALLNRREDELAERAAAHRALREELDRLQTEREQMKELADKLRHSNDMIEQLLEDKKRLQTEVSEVRSRVAVLQQELDNSEKVQQDFVRLSQSLQVQLQRIREEDTEVRWQHDDDVSECPACRAALPTNKKKIHCRHCGRIYCGACVSHSVPSGPRGLPARVCSVCRTLLQPHAAPYFSTRPPHSPD</sequence>
<name>A0AAU9UDI2_EUPED</name>
<organism evidence="7 8">
    <name type="scientific">Euphydryas editha</name>
    <name type="common">Edith's checkerspot</name>
    <dbReference type="NCBI Taxonomy" id="104508"/>
    <lineage>
        <taxon>Eukaryota</taxon>
        <taxon>Metazoa</taxon>
        <taxon>Ecdysozoa</taxon>
        <taxon>Arthropoda</taxon>
        <taxon>Hexapoda</taxon>
        <taxon>Insecta</taxon>
        <taxon>Pterygota</taxon>
        <taxon>Neoptera</taxon>
        <taxon>Endopterygota</taxon>
        <taxon>Lepidoptera</taxon>
        <taxon>Glossata</taxon>
        <taxon>Ditrysia</taxon>
        <taxon>Papilionoidea</taxon>
        <taxon>Nymphalidae</taxon>
        <taxon>Nymphalinae</taxon>
        <taxon>Euphydryas</taxon>
    </lineage>
</organism>
<dbReference type="SMART" id="SM00064">
    <property type="entry name" value="FYVE"/>
    <property type="match status" value="1"/>
</dbReference>
<dbReference type="InterPro" id="IPR000306">
    <property type="entry name" value="Znf_FYVE"/>
</dbReference>
<dbReference type="CDD" id="cd15739">
    <property type="entry name" value="FYVE_RABE_unchar"/>
    <property type="match status" value="1"/>
</dbReference>
<dbReference type="PROSITE" id="PS50178">
    <property type="entry name" value="ZF_FYVE"/>
    <property type="match status" value="1"/>
</dbReference>
<dbReference type="EMBL" id="CAKOGL010000016">
    <property type="protein sequence ID" value="CAH2095820.1"/>
    <property type="molecule type" value="Genomic_DNA"/>
</dbReference>
<evidence type="ECO:0000256" key="4">
    <source>
        <dbReference type="PROSITE-ProRule" id="PRU00091"/>
    </source>
</evidence>
<evidence type="ECO:0000259" key="6">
    <source>
        <dbReference type="PROSITE" id="PS50178"/>
    </source>
</evidence>
<dbReference type="AlphaFoldDB" id="A0AAU9UDI2"/>
<keyword evidence="3" id="KW-0862">Zinc</keyword>
<evidence type="ECO:0000256" key="1">
    <source>
        <dbReference type="ARBA" id="ARBA00022723"/>
    </source>
</evidence>
<evidence type="ECO:0000256" key="3">
    <source>
        <dbReference type="ARBA" id="ARBA00022833"/>
    </source>
</evidence>
<evidence type="ECO:0000256" key="2">
    <source>
        <dbReference type="ARBA" id="ARBA00022771"/>
    </source>
</evidence>
<dbReference type="PANTHER" id="PTHR31179:SF7">
    <property type="entry name" value="FYVE-TYPE DOMAIN-CONTAINING PROTEIN"/>
    <property type="match status" value="1"/>
</dbReference>
<dbReference type="GO" id="GO:0005096">
    <property type="term" value="F:GTPase activator activity"/>
    <property type="evidence" value="ECO:0007669"/>
    <property type="project" value="InterPro"/>
</dbReference>
<dbReference type="Gene3D" id="3.30.40.10">
    <property type="entry name" value="Zinc/RING finger domain, C3HC4 (zinc finger)"/>
    <property type="match status" value="1"/>
</dbReference>
<protein>
    <recommendedName>
        <fullName evidence="6">FYVE-type domain-containing protein</fullName>
    </recommendedName>
</protein>
<dbReference type="InterPro" id="IPR011011">
    <property type="entry name" value="Znf_FYVE_PHD"/>
</dbReference>
<dbReference type="InterPro" id="IPR017455">
    <property type="entry name" value="Znf_FYVE-rel"/>
</dbReference>
<dbReference type="InterPro" id="IPR015390">
    <property type="entry name" value="Rabaptin_Rab5-bd_dom"/>
</dbReference>
<gene>
    <name evidence="7" type="ORF">EEDITHA_LOCUS11234</name>
</gene>
<keyword evidence="8" id="KW-1185">Reference proteome</keyword>